<feature type="compositionally biased region" description="Low complexity" evidence="1">
    <location>
        <begin position="97"/>
        <end position="111"/>
    </location>
</feature>
<feature type="compositionally biased region" description="Basic and acidic residues" evidence="1">
    <location>
        <begin position="749"/>
        <end position="758"/>
    </location>
</feature>
<dbReference type="Proteomes" id="UP001151699">
    <property type="component" value="Chromosome B"/>
</dbReference>
<evidence type="ECO:0000256" key="1">
    <source>
        <dbReference type="SAM" id="MobiDB-lite"/>
    </source>
</evidence>
<feature type="region of interest" description="Disordered" evidence="1">
    <location>
        <begin position="1064"/>
        <end position="1106"/>
    </location>
</feature>
<reference evidence="3" key="1">
    <citation type="submission" date="2022-07" db="EMBL/GenBank/DDBJ databases">
        <authorList>
            <person name="Trinca V."/>
            <person name="Uliana J.V.C."/>
            <person name="Torres T.T."/>
            <person name="Ward R.J."/>
            <person name="Monesi N."/>
        </authorList>
    </citation>
    <scope>NUCLEOTIDE SEQUENCE</scope>
    <source>
        <strain evidence="3">HSMRA1968</strain>
        <tissue evidence="3">Whole embryos</tissue>
    </source>
</reference>
<feature type="compositionally biased region" description="Basic and acidic residues" evidence="1">
    <location>
        <begin position="450"/>
        <end position="474"/>
    </location>
</feature>
<feature type="compositionally biased region" description="Basic and acidic residues" evidence="1">
    <location>
        <begin position="1530"/>
        <end position="1556"/>
    </location>
</feature>
<feature type="region of interest" description="Disordered" evidence="1">
    <location>
        <begin position="980"/>
        <end position="1002"/>
    </location>
</feature>
<feature type="region of interest" description="Disordered" evidence="1">
    <location>
        <begin position="841"/>
        <end position="965"/>
    </location>
</feature>
<feature type="compositionally biased region" description="Polar residues" evidence="1">
    <location>
        <begin position="1906"/>
        <end position="1923"/>
    </location>
</feature>
<keyword evidence="2" id="KW-1133">Transmembrane helix</keyword>
<feature type="compositionally biased region" description="Basic and acidic residues" evidence="1">
    <location>
        <begin position="1391"/>
        <end position="1401"/>
    </location>
</feature>
<feature type="compositionally biased region" description="Polar residues" evidence="1">
    <location>
        <begin position="526"/>
        <end position="536"/>
    </location>
</feature>
<comment type="caution">
    <text evidence="3">The sequence shown here is derived from an EMBL/GenBank/DDBJ whole genome shotgun (WGS) entry which is preliminary data.</text>
</comment>
<feature type="compositionally biased region" description="Basic and acidic residues" evidence="1">
    <location>
        <begin position="1637"/>
        <end position="1659"/>
    </location>
</feature>
<feature type="region of interest" description="Disordered" evidence="1">
    <location>
        <begin position="525"/>
        <end position="559"/>
    </location>
</feature>
<feature type="compositionally biased region" description="Basic and acidic residues" evidence="1">
    <location>
        <begin position="1442"/>
        <end position="1452"/>
    </location>
</feature>
<feature type="compositionally biased region" description="Polar residues" evidence="1">
    <location>
        <begin position="197"/>
        <end position="208"/>
    </location>
</feature>
<name>A0A9Q0S4H7_9DIPT</name>
<feature type="compositionally biased region" description="Basic and acidic residues" evidence="1">
    <location>
        <begin position="785"/>
        <end position="812"/>
    </location>
</feature>
<feature type="region of interest" description="Disordered" evidence="1">
    <location>
        <begin position="1281"/>
        <end position="1301"/>
    </location>
</feature>
<feature type="compositionally biased region" description="Polar residues" evidence="1">
    <location>
        <begin position="216"/>
        <end position="226"/>
    </location>
</feature>
<feature type="compositionally biased region" description="Polar residues" evidence="1">
    <location>
        <begin position="121"/>
        <end position="159"/>
    </location>
</feature>
<feature type="compositionally biased region" description="Basic and acidic residues" evidence="1">
    <location>
        <begin position="899"/>
        <end position="908"/>
    </location>
</feature>
<feature type="compositionally biased region" description="Polar residues" evidence="1">
    <location>
        <begin position="259"/>
        <end position="277"/>
    </location>
</feature>
<keyword evidence="4" id="KW-1185">Reference proteome</keyword>
<feature type="region of interest" description="Disordered" evidence="1">
    <location>
        <begin position="1198"/>
        <end position="1243"/>
    </location>
</feature>
<feature type="compositionally biased region" description="Polar residues" evidence="1">
    <location>
        <begin position="1468"/>
        <end position="1483"/>
    </location>
</feature>
<feature type="region of interest" description="Disordered" evidence="1">
    <location>
        <begin position="1893"/>
        <end position="1960"/>
    </location>
</feature>
<feature type="compositionally biased region" description="Polar residues" evidence="1">
    <location>
        <begin position="725"/>
        <end position="743"/>
    </location>
</feature>
<feature type="transmembrane region" description="Helical" evidence="2">
    <location>
        <begin position="2063"/>
        <end position="2082"/>
    </location>
</feature>
<feature type="region of interest" description="Disordered" evidence="1">
    <location>
        <begin position="1"/>
        <end position="29"/>
    </location>
</feature>
<feature type="compositionally biased region" description="Basic and acidic residues" evidence="1">
    <location>
        <begin position="337"/>
        <end position="351"/>
    </location>
</feature>
<protein>
    <submittedName>
        <fullName evidence="3">Uncharacterized protein</fullName>
    </submittedName>
</protein>
<feature type="compositionally biased region" description="Basic and acidic residues" evidence="1">
    <location>
        <begin position="1071"/>
        <end position="1089"/>
    </location>
</feature>
<feature type="compositionally biased region" description="Basic and acidic residues" evidence="1">
    <location>
        <begin position="232"/>
        <end position="241"/>
    </location>
</feature>
<feature type="compositionally biased region" description="Basic and acidic residues" evidence="1">
    <location>
        <begin position="1230"/>
        <end position="1240"/>
    </location>
</feature>
<feature type="region of interest" description="Disordered" evidence="1">
    <location>
        <begin position="1030"/>
        <end position="1050"/>
    </location>
</feature>
<feature type="compositionally biased region" description="Basic and acidic residues" evidence="1">
    <location>
        <begin position="668"/>
        <end position="681"/>
    </location>
</feature>
<accession>A0A9Q0S4H7</accession>
<feature type="compositionally biased region" description="Basic and acidic residues" evidence="1">
    <location>
        <begin position="1030"/>
        <end position="1040"/>
    </location>
</feature>
<proteinExistence type="predicted"/>
<gene>
    <name evidence="3" type="ORF">Bhyg_08611</name>
</gene>
<evidence type="ECO:0000313" key="4">
    <source>
        <dbReference type="Proteomes" id="UP001151699"/>
    </source>
</evidence>
<organism evidence="3 4">
    <name type="scientific">Pseudolycoriella hygida</name>
    <dbReference type="NCBI Taxonomy" id="35572"/>
    <lineage>
        <taxon>Eukaryota</taxon>
        <taxon>Metazoa</taxon>
        <taxon>Ecdysozoa</taxon>
        <taxon>Arthropoda</taxon>
        <taxon>Hexapoda</taxon>
        <taxon>Insecta</taxon>
        <taxon>Pterygota</taxon>
        <taxon>Neoptera</taxon>
        <taxon>Endopterygota</taxon>
        <taxon>Diptera</taxon>
        <taxon>Nematocera</taxon>
        <taxon>Sciaroidea</taxon>
        <taxon>Sciaridae</taxon>
        <taxon>Pseudolycoriella</taxon>
    </lineage>
</organism>
<feature type="compositionally biased region" description="Polar residues" evidence="1">
    <location>
        <begin position="653"/>
        <end position="667"/>
    </location>
</feature>
<evidence type="ECO:0000256" key="2">
    <source>
        <dbReference type="SAM" id="Phobius"/>
    </source>
</evidence>
<feature type="compositionally biased region" description="Basic and acidic residues" evidence="1">
    <location>
        <begin position="1198"/>
        <end position="1210"/>
    </location>
</feature>
<feature type="compositionally biased region" description="Low complexity" evidence="1">
    <location>
        <begin position="1090"/>
        <end position="1100"/>
    </location>
</feature>
<dbReference type="OrthoDB" id="6782661at2759"/>
<feature type="compositionally biased region" description="Polar residues" evidence="1">
    <location>
        <begin position="1"/>
        <end position="11"/>
    </location>
</feature>
<feature type="region of interest" description="Disordered" evidence="1">
    <location>
        <begin position="1350"/>
        <end position="1580"/>
    </location>
</feature>
<sequence length="2104" mass="239243">MSSRIRSSSMGATPRPKKHFTSRAESAAPASLDVRCACQFFQSESLLPERINPVGIVSRPTSSQGYFSRPISPDSPHVFEPENKNPTESFSFGVVGSTDYYSESSSSLAKSPTKPDDGNPDVTTTNGQQNLPLSSSNGHNISNSFNSDTLHQKDPSQSVLLRRRSESAQRNLENAGRQRDPSSSSILRRRLSEKNDNSIQQMDLSKSTILRRKMDSQGSLPRQSSGEEPLDDEPKLNESKSVRKPKKEPPTNAERFMLSKNTFQTKPAVESKNTFQTKPAVESKNTVPIKPSVDLADLYRETMTFADSEQQEQTKPKTYDVGIIDLMSLGTSFIQKEVGKDSKRNSKRDSEIFDETPTTSEDVVDKLEKENEESTANDQQITANDQQITANDQQNTANDQQITANDQQITANDQQTFSTPTSSALVHIGQNIYIEEPDEPPKETPTAPAKNERLSRRDYPDKSNKKVEDEANHEAEEFIGTTLLPRDLREQSITVSSRKIAPEKPLEFIKQRDLSTSSLLRKRYSRNCSSDSQELGESQDEASAPPRLIKQRDPSSSSLLRKRYSQNLDNPAISDDAISNGINKLEKDEQLLNSEEGYDKKDVCIDNGITNTFENPHEETTRNLSSSMAELRERLNWIERAYNPSDHEYEPIGQSTDTQSPNISSQKDLSHDVADDTKTNQEDNSADAASITSHEKKLLRSTNIANEDDENAQERRAEERFLAPTPQTDQSRNDEICTSQVDSSAIEDLPLRREDRKKSFMASTSDKTRSVQRKLRNQAGRLKSKFKEMQRPKEEDSPKSERKRFRSPEFNKLKSLKMPKISKPELKRPEFTKFNAPIFKKPDFKFTKPDFSSLRLNRKKSNASEPTDSVSDESKMTRTTDEGPGSSKKRFDFGTYPRIFDRMRRDNKNGGGGTTISRDTEPDEECDRVTGPVEFATVPRSSRKKTLMRSKWSSNTDDDSSGKFKHYSLDRESSIEKRMRLDFNNSMDDTNEDDEERGILQTEEQRQFADYDKENRAIHEISKAKEFEFKQRKPLVHQESEVSEASNKEFGWVDTDHLRNRLMTQSGDLDIGQKEDYGGETSPEKDHLSTQETQSSGSSSNRRRKGVIEEIDDDEFFLRKKGISQDDIQIGRYISAAIREGLDTPMNALAQLGQYDSYYDEDFDISNERVDYGYDVPPRKPRRVKDFEKSLEAGDFEDKDREIVDDDRMSPDNFFQTYPPSRPLRKPRKQLSEESHDEHQVPVAAEYYPPPDEDDHLFYENKHMEGIEQPDIKVTYNDDIKSDFNVEPSDDQAPPKAPKRRKHILRESMERDSLANNLVGRSVSNSYLTNGNAAETVVFRTEHEYIVPLVQPETFNTPTPTPRSRSRSRSQISPLTDDDRTSHGAESLAFDETKHSADLKETNGYAIVKKEPPPRPPAPVRRKRSTRSLGDRQFFTMPLRRNHNDLAPERPVRNYSTIGPMRPARRVSLSSLGKQTSVTSDATQYEEIEDVNSSGGGDSKDHKADQNYKMKHRPLPPPPRPPRERKHRKSESDSNKLDKDGGGEKITTKTVLEDISRISSQDMEEIEEMERSTQTDPLPDDYLCEEFDINSDMPIIEPSFSRHSKTLEDILKEEQQAELERARQIADENSLTKGIQKFREANQRSLSERSRGSTNDRSKTPTSRPITPSAVVIEKKVNVSTVETDARLIVQPVDEDVTDAAPSNRQNRFFHEDTFDTEDERIVNEALKRYNLLDSDFRDSSPVLNKAPQNIELNIRDVEPQEMPQEMPQERPQEMPQEQIIETPPQAPPRRKSSCAEPTVAPVTNENENENLPILEERPDSASNLLPGNRLQINELEVDCLNVHALQAGRILVSDLQAVAISSQDIECTSGDLTVKGIKLPPGFIEELINRSRAPAVEEPSRDQDTSTQTPPDLNSQETPNNQSKEEEKPQPPVRDTTDDAEPPARPPPPSLYPSDYTPYSLPPPSFYQLRSYADEVEEVFTHSPTAVHRRRRHHRRRDSTSEEEEQREHRRSRQHSNRSPEPSITDLSGQLIRACGSAIGRNGVKLYAVMKEKKQEMKRRDVNIGIAILIFVVAFLMIIGMGERTVHHHHWDYLNPPDNSGRR</sequence>
<feature type="region of interest" description="Disordered" evidence="1">
    <location>
        <begin position="1984"/>
        <end position="2029"/>
    </location>
</feature>
<feature type="compositionally biased region" description="Basic and acidic residues" evidence="1">
    <location>
        <begin position="712"/>
        <end position="721"/>
    </location>
</feature>
<feature type="compositionally biased region" description="Basic residues" evidence="1">
    <location>
        <begin position="1988"/>
        <end position="1998"/>
    </location>
</feature>
<evidence type="ECO:0000313" key="3">
    <source>
        <dbReference type="EMBL" id="KAJ6643648.1"/>
    </source>
</evidence>
<feature type="region of interest" description="Disordered" evidence="1">
    <location>
        <begin position="434"/>
        <end position="474"/>
    </location>
</feature>
<feature type="region of interest" description="Disordered" evidence="1">
    <location>
        <begin position="49"/>
        <end position="283"/>
    </location>
</feature>
<feature type="region of interest" description="Disordered" evidence="1">
    <location>
        <begin position="337"/>
        <end position="383"/>
    </location>
</feature>
<feature type="region of interest" description="Disordered" evidence="1">
    <location>
        <begin position="1630"/>
        <end position="1668"/>
    </location>
</feature>
<feature type="compositionally biased region" description="Basic and acidic residues" evidence="1">
    <location>
        <begin position="1498"/>
        <end position="1508"/>
    </location>
</feature>
<feature type="region of interest" description="Disordered" evidence="1">
    <location>
        <begin position="646"/>
        <end position="829"/>
    </location>
</feature>
<dbReference type="EMBL" id="WJQU01000002">
    <property type="protein sequence ID" value="KAJ6643648.1"/>
    <property type="molecule type" value="Genomic_DNA"/>
</dbReference>
<feature type="compositionally biased region" description="Basic and acidic residues" evidence="1">
    <location>
        <begin position="872"/>
        <end position="881"/>
    </location>
</feature>
<keyword evidence="2" id="KW-0472">Membrane</keyword>
<keyword evidence="2" id="KW-0812">Transmembrane</keyword>